<sequence length="75" mass="8882">MDDFHEIDISIEEMLSERRDENEVNFVWDIPENHDPVISCLDLSEENLMAEFERPALETVNLEIPLETTHQIRDI</sequence>
<organism evidence="1 2">
    <name type="scientific">Gryllus longicercus</name>
    <dbReference type="NCBI Taxonomy" id="2509291"/>
    <lineage>
        <taxon>Eukaryota</taxon>
        <taxon>Metazoa</taxon>
        <taxon>Ecdysozoa</taxon>
        <taxon>Arthropoda</taxon>
        <taxon>Hexapoda</taxon>
        <taxon>Insecta</taxon>
        <taxon>Pterygota</taxon>
        <taxon>Neoptera</taxon>
        <taxon>Polyneoptera</taxon>
        <taxon>Orthoptera</taxon>
        <taxon>Ensifera</taxon>
        <taxon>Gryllidea</taxon>
        <taxon>Grylloidea</taxon>
        <taxon>Gryllidae</taxon>
        <taxon>Gryllinae</taxon>
        <taxon>Gryllus</taxon>
    </lineage>
</organism>
<gene>
    <name evidence="1" type="ORF">R5R35_006622</name>
</gene>
<reference evidence="1 2" key="1">
    <citation type="submission" date="2024-03" db="EMBL/GenBank/DDBJ databases">
        <title>The genome assembly and annotation of the cricket Gryllus longicercus Weissman &amp; Gray.</title>
        <authorList>
            <person name="Szrajer S."/>
            <person name="Gray D."/>
            <person name="Ylla G."/>
        </authorList>
    </citation>
    <scope>NUCLEOTIDE SEQUENCE [LARGE SCALE GENOMIC DNA]</scope>
    <source>
        <strain evidence="1">DAG 2021-001</strain>
        <tissue evidence="1">Whole body minus gut</tissue>
    </source>
</reference>
<comment type="caution">
    <text evidence="1">The sequence shown here is derived from an EMBL/GenBank/DDBJ whole genome shotgun (WGS) entry which is preliminary data.</text>
</comment>
<keyword evidence="2" id="KW-1185">Reference proteome</keyword>
<evidence type="ECO:0000313" key="2">
    <source>
        <dbReference type="Proteomes" id="UP001378592"/>
    </source>
</evidence>
<dbReference type="Proteomes" id="UP001378592">
    <property type="component" value="Unassembled WGS sequence"/>
</dbReference>
<dbReference type="EMBL" id="JAZDUA010000079">
    <property type="protein sequence ID" value="KAK7869171.1"/>
    <property type="molecule type" value="Genomic_DNA"/>
</dbReference>
<evidence type="ECO:0000313" key="1">
    <source>
        <dbReference type="EMBL" id="KAK7869171.1"/>
    </source>
</evidence>
<proteinExistence type="predicted"/>
<accession>A0AAN9VUR8</accession>
<dbReference type="AlphaFoldDB" id="A0AAN9VUR8"/>
<protein>
    <submittedName>
        <fullName evidence="1">Uncharacterized protein</fullName>
    </submittedName>
</protein>
<name>A0AAN9VUR8_9ORTH</name>